<evidence type="ECO:0000256" key="1">
    <source>
        <dbReference type="SAM" id="MobiDB-lite"/>
    </source>
</evidence>
<gene>
    <name evidence="4" type="ORF">ACFQPS_01840</name>
</gene>
<dbReference type="EMBL" id="JBHTCM010000004">
    <property type="protein sequence ID" value="MFC7331894.1"/>
    <property type="molecule type" value="Genomic_DNA"/>
</dbReference>
<organism evidence="4 5">
    <name type="scientific">Rhodocista pekingensis</name>
    <dbReference type="NCBI Taxonomy" id="201185"/>
    <lineage>
        <taxon>Bacteria</taxon>
        <taxon>Pseudomonadati</taxon>
        <taxon>Pseudomonadota</taxon>
        <taxon>Alphaproteobacteria</taxon>
        <taxon>Rhodospirillales</taxon>
        <taxon>Azospirillaceae</taxon>
        <taxon>Rhodocista</taxon>
    </lineage>
</organism>
<dbReference type="PROSITE" id="PS00018">
    <property type="entry name" value="EF_HAND_1"/>
    <property type="match status" value="2"/>
</dbReference>
<dbReference type="RefSeq" id="WP_377355960.1">
    <property type="nucleotide sequence ID" value="NZ_JBHTCM010000004.1"/>
</dbReference>
<name>A0ABW2KS82_9PROT</name>
<dbReference type="Pfam" id="PF13499">
    <property type="entry name" value="EF-hand_7"/>
    <property type="match status" value="1"/>
</dbReference>
<protein>
    <submittedName>
        <fullName evidence="4">EF-hand domain-containing protein</fullName>
    </submittedName>
</protein>
<evidence type="ECO:0000313" key="5">
    <source>
        <dbReference type="Proteomes" id="UP001596456"/>
    </source>
</evidence>
<dbReference type="PROSITE" id="PS50222">
    <property type="entry name" value="EF_HAND_2"/>
    <property type="match status" value="2"/>
</dbReference>
<evidence type="ECO:0000256" key="2">
    <source>
        <dbReference type="SAM" id="SignalP"/>
    </source>
</evidence>
<feature type="domain" description="EF-hand" evidence="3">
    <location>
        <begin position="95"/>
        <end position="130"/>
    </location>
</feature>
<sequence>MKTLLLSASLTALLALPAMAQPGPGPGAPGPDGLFAGPAMAAFDADKNGVIDRDEFKAFREAQFKALDPKGTGRINREEFPDLMEKAREERREERREAMAGRLFDALDTNKDGIVTKEEYAARNDEAFGRWDRNGDGKIDKNDRPGRGDRGERWKDR</sequence>
<keyword evidence="2" id="KW-0732">Signal</keyword>
<dbReference type="InterPro" id="IPR011992">
    <property type="entry name" value="EF-hand-dom_pair"/>
</dbReference>
<comment type="caution">
    <text evidence="4">The sequence shown here is derived from an EMBL/GenBank/DDBJ whole genome shotgun (WGS) entry which is preliminary data.</text>
</comment>
<reference evidence="5" key="1">
    <citation type="journal article" date="2019" name="Int. J. Syst. Evol. Microbiol.">
        <title>The Global Catalogue of Microorganisms (GCM) 10K type strain sequencing project: providing services to taxonomists for standard genome sequencing and annotation.</title>
        <authorList>
            <consortium name="The Broad Institute Genomics Platform"/>
            <consortium name="The Broad Institute Genome Sequencing Center for Infectious Disease"/>
            <person name="Wu L."/>
            <person name="Ma J."/>
        </authorList>
    </citation>
    <scope>NUCLEOTIDE SEQUENCE [LARGE SCALE GENOMIC DNA]</scope>
    <source>
        <strain evidence="5">CGMCC 1.16275</strain>
    </source>
</reference>
<feature type="domain" description="EF-hand" evidence="3">
    <location>
        <begin position="39"/>
        <end position="66"/>
    </location>
</feature>
<feature type="chain" id="PRO_5045063772" evidence="2">
    <location>
        <begin position="21"/>
        <end position="157"/>
    </location>
</feature>
<evidence type="ECO:0000259" key="3">
    <source>
        <dbReference type="PROSITE" id="PS50222"/>
    </source>
</evidence>
<dbReference type="InterPro" id="IPR018247">
    <property type="entry name" value="EF_Hand_1_Ca_BS"/>
</dbReference>
<dbReference type="Proteomes" id="UP001596456">
    <property type="component" value="Unassembled WGS sequence"/>
</dbReference>
<keyword evidence="5" id="KW-1185">Reference proteome</keyword>
<dbReference type="Gene3D" id="1.10.238.10">
    <property type="entry name" value="EF-hand"/>
    <property type="match status" value="2"/>
</dbReference>
<feature type="signal peptide" evidence="2">
    <location>
        <begin position="1"/>
        <end position="20"/>
    </location>
</feature>
<dbReference type="InterPro" id="IPR002048">
    <property type="entry name" value="EF_hand_dom"/>
</dbReference>
<dbReference type="Pfam" id="PF13202">
    <property type="entry name" value="EF-hand_5"/>
    <property type="match status" value="2"/>
</dbReference>
<feature type="region of interest" description="Disordered" evidence="1">
    <location>
        <begin position="125"/>
        <end position="157"/>
    </location>
</feature>
<dbReference type="SUPFAM" id="SSF47473">
    <property type="entry name" value="EF-hand"/>
    <property type="match status" value="1"/>
</dbReference>
<proteinExistence type="predicted"/>
<evidence type="ECO:0000313" key="4">
    <source>
        <dbReference type="EMBL" id="MFC7331894.1"/>
    </source>
</evidence>
<accession>A0ABW2KS82</accession>